<feature type="domain" description="Centrosomal protein CEP104 N-terminal" evidence="2">
    <location>
        <begin position="32"/>
        <end position="151"/>
    </location>
</feature>
<accession>A0A8J2SXI5</accession>
<dbReference type="InterPro" id="IPR016024">
    <property type="entry name" value="ARM-type_fold"/>
</dbReference>
<dbReference type="SUPFAM" id="SSF49785">
    <property type="entry name" value="Galactose-binding domain-like"/>
    <property type="match status" value="1"/>
</dbReference>
<dbReference type="AlphaFoldDB" id="A0A8J2SXI5"/>
<evidence type="ECO:0000259" key="2">
    <source>
        <dbReference type="Pfam" id="PF21038"/>
    </source>
</evidence>
<dbReference type="Gene3D" id="2.60.120.260">
    <property type="entry name" value="Galactose-binding domain-like"/>
    <property type="match status" value="1"/>
</dbReference>
<gene>
    <name evidence="3" type="ORF">PECAL_6P09340</name>
</gene>
<evidence type="ECO:0000313" key="3">
    <source>
        <dbReference type="EMBL" id="CAH0379318.1"/>
    </source>
</evidence>
<dbReference type="InterPro" id="IPR008979">
    <property type="entry name" value="Galactose-bd-like_sf"/>
</dbReference>
<dbReference type="Gene3D" id="1.25.10.10">
    <property type="entry name" value="Leucine-rich Repeat Variant"/>
    <property type="match status" value="1"/>
</dbReference>
<reference evidence="3" key="1">
    <citation type="submission" date="2021-11" db="EMBL/GenBank/DDBJ databases">
        <authorList>
            <consortium name="Genoscope - CEA"/>
            <person name="William W."/>
        </authorList>
    </citation>
    <scope>NUCLEOTIDE SEQUENCE</scope>
</reference>
<feature type="region of interest" description="Disordered" evidence="1">
    <location>
        <begin position="689"/>
        <end position="710"/>
    </location>
</feature>
<dbReference type="EMBL" id="CAKKNE010000006">
    <property type="protein sequence ID" value="CAH0379318.1"/>
    <property type="molecule type" value="Genomic_DNA"/>
</dbReference>
<dbReference type="InterPro" id="IPR052607">
    <property type="entry name" value="CEP104-like"/>
</dbReference>
<dbReference type="InterPro" id="IPR048739">
    <property type="entry name" value="CEP104_N"/>
</dbReference>
<proteinExistence type="predicted"/>
<dbReference type="SUPFAM" id="SSF48371">
    <property type="entry name" value="ARM repeat"/>
    <property type="match status" value="1"/>
</dbReference>
<comment type="caution">
    <text evidence="3">The sequence shown here is derived from an EMBL/GenBank/DDBJ whole genome shotgun (WGS) entry which is preliminary data.</text>
</comment>
<dbReference type="PANTHER" id="PTHR13371:SF0">
    <property type="entry name" value="CENTROSOMAL PROTEIN OF 104 KDA"/>
    <property type="match status" value="1"/>
</dbReference>
<dbReference type="InterPro" id="IPR011989">
    <property type="entry name" value="ARM-like"/>
</dbReference>
<organism evidence="3 4">
    <name type="scientific">Pelagomonas calceolata</name>
    <dbReference type="NCBI Taxonomy" id="35677"/>
    <lineage>
        <taxon>Eukaryota</taxon>
        <taxon>Sar</taxon>
        <taxon>Stramenopiles</taxon>
        <taxon>Ochrophyta</taxon>
        <taxon>Pelagophyceae</taxon>
        <taxon>Pelagomonadales</taxon>
        <taxon>Pelagomonadaceae</taxon>
        <taxon>Pelagomonas</taxon>
    </lineage>
</organism>
<dbReference type="Proteomes" id="UP000789595">
    <property type="component" value="Unassembled WGS sequence"/>
</dbReference>
<dbReference type="Pfam" id="PF21040">
    <property type="entry name" value="CEP104-like_TOG"/>
    <property type="match status" value="1"/>
</dbReference>
<dbReference type="GO" id="GO:0005929">
    <property type="term" value="C:cilium"/>
    <property type="evidence" value="ECO:0007669"/>
    <property type="project" value="TreeGrafter"/>
</dbReference>
<keyword evidence="4" id="KW-1185">Reference proteome</keyword>
<name>A0A8J2SXI5_9STRA</name>
<dbReference type="PANTHER" id="PTHR13371">
    <property type="entry name" value="GLYCINE-, GLUTAMATE-, THIENYLCYCLOHEXYLPIPERIDINE-BINDING PROTEIN"/>
    <property type="match status" value="1"/>
</dbReference>
<evidence type="ECO:0000313" key="4">
    <source>
        <dbReference type="Proteomes" id="UP000789595"/>
    </source>
</evidence>
<feature type="region of interest" description="Disordered" evidence="1">
    <location>
        <begin position="316"/>
        <end position="348"/>
    </location>
</feature>
<protein>
    <recommendedName>
        <fullName evidence="2">Centrosomal protein CEP104 N-terminal domain-containing protein</fullName>
    </recommendedName>
</protein>
<sequence>MAKLSYGVVASSGCDPEFPASELNVHSPQTRGWQTSRFCEQITEYPQEVTIELARPATISQVQLLSHQHKIATRVEIFIGPRAANLDDVLWTRLGYLSLDPNERSQYKARELKSVYVNARGQYLKLIMHRCHVNQANLFNQVGIIALNVIGHFTEIKNLSRGACISHDDRVDDLAFDFNVDPLTARQIRSLVAAKSVAIEAEDFEAAKKIKLAEQRIQTLGIKLAQIEIAKRRAVRDEDYDRAKLLKKEVSSLRKCVNEAVGHCDIDMHVEQQQLMPHLSSKNKVAQDLVRHSLSSEPQPIVVVPEKLEEQKQLGMNNSDSHLGKKSGILKTPQSPQYTGGEEHRDQSSDVFEHIQVRTTPNIPPLPPSIDSMPHFSGALSGLPNVAELPAPEAFAATDIVADADFSAISVFLGEYRACCLMSKNWALREAALAKTRLLVSEGCWGRSEDMAHLCSIARLGIQDKVAQVYLTALALLEDVIQKFSCQDFKSADMLTAMEPALDAIVSKLGDNQARLREKAVDALASPSYCRVIGARQIAAKVMHSLDKKRPPHNKWRPLATRLELLRRLAREYGLNRGVASGNGLHALDLGSVIGFVEIHGCASHTFEEVRTAAKDLIVEMFIAASESDRLQALEPFLHKIRPRQAEEYRNALTRRLQNIVNNEITHESKPRYDVTISPPEASAADSISLKSQAVGHSSQSSVDVSTPPSQNIQEIQQTSTLLRSEEEEELFRDQIMKQLEERAFSVQEAYAILKLHFDDAVESPAKENVLRDWVNEVGMDMHDRGEDSRDRTLWEVATWLFQ</sequence>
<dbReference type="OrthoDB" id="66599at2759"/>
<dbReference type="Pfam" id="PF21038">
    <property type="entry name" value="CEP104_N"/>
    <property type="match status" value="1"/>
</dbReference>
<evidence type="ECO:0000256" key="1">
    <source>
        <dbReference type="SAM" id="MobiDB-lite"/>
    </source>
</evidence>